<name>A0A2N3PSC3_9PROT</name>
<keyword evidence="5 8" id="KW-0963">Cytoplasm</keyword>
<dbReference type="GO" id="GO:0006817">
    <property type="term" value="P:phosphate ion transport"/>
    <property type="evidence" value="ECO:0007669"/>
    <property type="project" value="UniProtKB-KW"/>
</dbReference>
<reference evidence="11" key="1">
    <citation type="submission" date="2017-12" db="EMBL/GenBank/DDBJ databases">
        <title>Draft genome sequence of Telmatospirillum siberiense 26-4b1T, an acidotolerant peatland alphaproteobacterium potentially involved in sulfur cycling.</title>
        <authorList>
            <person name="Hausmann B."/>
            <person name="Pjevac P."/>
            <person name="Schreck K."/>
            <person name="Herbold C.W."/>
            <person name="Daims H."/>
            <person name="Wagner M."/>
            <person name="Pester M."/>
            <person name="Loy A."/>
        </authorList>
    </citation>
    <scope>NUCLEOTIDE SEQUENCE [LARGE SCALE GENOMIC DNA]</scope>
    <source>
        <strain evidence="11">26-4b1</strain>
    </source>
</reference>
<evidence type="ECO:0000256" key="8">
    <source>
        <dbReference type="PIRNR" id="PIRNR003107"/>
    </source>
</evidence>
<dbReference type="SUPFAM" id="SSF109755">
    <property type="entry name" value="PhoU-like"/>
    <property type="match status" value="1"/>
</dbReference>
<evidence type="ECO:0000256" key="6">
    <source>
        <dbReference type="ARBA" id="ARBA00022592"/>
    </source>
</evidence>
<dbReference type="GO" id="GO:0045936">
    <property type="term" value="P:negative regulation of phosphate metabolic process"/>
    <property type="evidence" value="ECO:0007669"/>
    <property type="project" value="InterPro"/>
</dbReference>
<evidence type="ECO:0000256" key="1">
    <source>
        <dbReference type="ARBA" id="ARBA00004496"/>
    </source>
</evidence>
<evidence type="ECO:0000256" key="5">
    <source>
        <dbReference type="ARBA" id="ARBA00022490"/>
    </source>
</evidence>
<comment type="caution">
    <text evidence="10">The sequence shown here is derived from an EMBL/GenBank/DDBJ whole genome shotgun (WGS) entry which is preliminary data.</text>
</comment>
<dbReference type="OrthoDB" id="9814256at2"/>
<evidence type="ECO:0000256" key="7">
    <source>
        <dbReference type="ARBA" id="ARBA00056181"/>
    </source>
</evidence>
<dbReference type="InterPro" id="IPR038078">
    <property type="entry name" value="PhoU-like_sf"/>
</dbReference>
<dbReference type="RefSeq" id="WP_101251790.1">
    <property type="nucleotide sequence ID" value="NZ_PIUM01000021.1"/>
</dbReference>
<dbReference type="InterPro" id="IPR026022">
    <property type="entry name" value="PhoU_dom"/>
</dbReference>
<comment type="function">
    <text evidence="7 8">Plays a role in the regulation of phosphate uptake.</text>
</comment>
<protein>
    <recommendedName>
        <fullName evidence="8">Phosphate-specific transport system accessory protein PhoU</fullName>
    </recommendedName>
</protein>
<comment type="subunit">
    <text evidence="3 8">Homodimer.</text>
</comment>
<dbReference type="GO" id="GO:0005737">
    <property type="term" value="C:cytoplasm"/>
    <property type="evidence" value="ECO:0007669"/>
    <property type="project" value="UniProtKB-SubCell"/>
</dbReference>
<evidence type="ECO:0000256" key="2">
    <source>
        <dbReference type="ARBA" id="ARBA00008107"/>
    </source>
</evidence>
<dbReference type="Proteomes" id="UP000233293">
    <property type="component" value="Unassembled WGS sequence"/>
</dbReference>
<dbReference type="Gene3D" id="1.20.58.220">
    <property type="entry name" value="Phosphate transport system protein phou homolog 2, domain 2"/>
    <property type="match status" value="1"/>
</dbReference>
<dbReference type="EMBL" id="PIUM01000021">
    <property type="protein sequence ID" value="PKU23300.1"/>
    <property type="molecule type" value="Genomic_DNA"/>
</dbReference>
<keyword evidence="11" id="KW-1185">Reference proteome</keyword>
<comment type="similarity">
    <text evidence="2 8">Belongs to the PhoU family.</text>
</comment>
<evidence type="ECO:0000256" key="3">
    <source>
        <dbReference type="ARBA" id="ARBA00011738"/>
    </source>
</evidence>
<dbReference type="PANTHER" id="PTHR42930">
    <property type="entry name" value="PHOSPHATE-SPECIFIC TRANSPORT SYSTEM ACCESSORY PROTEIN PHOU"/>
    <property type="match status" value="1"/>
</dbReference>
<dbReference type="PANTHER" id="PTHR42930:SF3">
    <property type="entry name" value="PHOSPHATE-SPECIFIC TRANSPORT SYSTEM ACCESSORY PROTEIN PHOU"/>
    <property type="match status" value="1"/>
</dbReference>
<keyword evidence="4 8" id="KW-0813">Transport</keyword>
<evidence type="ECO:0000256" key="4">
    <source>
        <dbReference type="ARBA" id="ARBA00022448"/>
    </source>
</evidence>
<evidence type="ECO:0000313" key="10">
    <source>
        <dbReference type="EMBL" id="PKU23300.1"/>
    </source>
</evidence>
<dbReference type="Pfam" id="PF01895">
    <property type="entry name" value="PhoU"/>
    <property type="match status" value="2"/>
</dbReference>
<evidence type="ECO:0000313" key="11">
    <source>
        <dbReference type="Proteomes" id="UP000233293"/>
    </source>
</evidence>
<dbReference type="GO" id="GO:0030643">
    <property type="term" value="P:intracellular phosphate ion homeostasis"/>
    <property type="evidence" value="ECO:0007669"/>
    <property type="project" value="InterPro"/>
</dbReference>
<feature type="domain" description="PhoU" evidence="9">
    <location>
        <begin position="19"/>
        <end position="107"/>
    </location>
</feature>
<dbReference type="FunFam" id="1.20.58.220:FF:000004">
    <property type="entry name" value="Phosphate-specific transport system accessory protein PhoU"/>
    <property type="match status" value="1"/>
</dbReference>
<dbReference type="NCBIfam" id="TIGR02135">
    <property type="entry name" value="phoU_full"/>
    <property type="match status" value="1"/>
</dbReference>
<accession>A0A2N3PSC3</accession>
<organism evidence="10 11">
    <name type="scientific">Telmatospirillum siberiense</name>
    <dbReference type="NCBI Taxonomy" id="382514"/>
    <lineage>
        <taxon>Bacteria</taxon>
        <taxon>Pseudomonadati</taxon>
        <taxon>Pseudomonadota</taxon>
        <taxon>Alphaproteobacteria</taxon>
        <taxon>Rhodospirillales</taxon>
        <taxon>Rhodospirillaceae</taxon>
        <taxon>Telmatospirillum</taxon>
    </lineage>
</organism>
<dbReference type="PIRSF" id="PIRSF003107">
    <property type="entry name" value="PhoU"/>
    <property type="match status" value="1"/>
</dbReference>
<dbReference type="InterPro" id="IPR028366">
    <property type="entry name" value="PhoU"/>
</dbReference>
<gene>
    <name evidence="10" type="primary">phoU</name>
    <name evidence="10" type="ORF">CWS72_16815</name>
</gene>
<proteinExistence type="inferred from homology"/>
<dbReference type="AlphaFoldDB" id="A0A2N3PSC3"/>
<feature type="domain" description="PhoU" evidence="9">
    <location>
        <begin position="124"/>
        <end position="207"/>
    </location>
</feature>
<evidence type="ECO:0000259" key="9">
    <source>
        <dbReference type="Pfam" id="PF01895"/>
    </source>
</evidence>
<comment type="subcellular location">
    <subcellularLocation>
        <location evidence="1 8">Cytoplasm</location>
    </subcellularLocation>
</comment>
<keyword evidence="6 8" id="KW-0592">Phosphate transport</keyword>
<sequence>MEHIVKSFDEELTRLRDTLARMGSLSASQFENALEALTERDEALARKVGGGDQEVDQMEQAINELVVRVLALRAPMADDLRMVVTALKVASDLERVADYAANIARRTLNLGEGPALPSVRTVGRIGTLVKRQLRDVLDAYVQRDADKALAVWNSDQEVDEMYSGLFRELLTYMMEDPKNIGAASHLLFIAKNIERIGDHATNIGEMVYFIITGRRIEGERPKNDSSSSVVA</sequence>